<proteinExistence type="predicted"/>
<dbReference type="OrthoDB" id="10524064at2759"/>
<organism evidence="1 2">
    <name type="scientific">Phytophthora cactorum</name>
    <dbReference type="NCBI Taxonomy" id="29920"/>
    <lineage>
        <taxon>Eukaryota</taxon>
        <taxon>Sar</taxon>
        <taxon>Stramenopiles</taxon>
        <taxon>Oomycota</taxon>
        <taxon>Peronosporomycetes</taxon>
        <taxon>Peronosporales</taxon>
        <taxon>Peronosporaceae</taxon>
        <taxon>Phytophthora</taxon>
    </lineage>
</organism>
<reference evidence="1" key="1">
    <citation type="submission" date="2021-01" db="EMBL/GenBank/DDBJ databases">
        <title>Phytophthora aleatoria, a newly-described species from Pinus radiata is distinct from Phytophthora cactorum isolates based on comparative genomics.</title>
        <authorList>
            <person name="Mcdougal R."/>
            <person name="Panda P."/>
            <person name="Williams N."/>
            <person name="Studholme D.J."/>
        </authorList>
    </citation>
    <scope>NUCLEOTIDE SEQUENCE</scope>
    <source>
        <strain evidence="1">NZFS 3830</strain>
    </source>
</reference>
<name>A0A8T1U408_9STRA</name>
<sequence>MTIQQLLSVPGQAYSVLANQLVLPNASQTGSGHGSGGVNAPTAYRTQAMPYQPSQNVAYGVLTPIGPVPAYAARVASEAALDGNSSIRWLLNNSVSCQSS</sequence>
<dbReference type="EMBL" id="JAENGZ010000912">
    <property type="protein sequence ID" value="KAG6952517.1"/>
    <property type="molecule type" value="Genomic_DNA"/>
</dbReference>
<dbReference type="AlphaFoldDB" id="A0A8T1U408"/>
<protein>
    <submittedName>
        <fullName evidence="1">Uncharacterized protein</fullName>
    </submittedName>
</protein>
<comment type="caution">
    <text evidence="1">The sequence shown here is derived from an EMBL/GenBank/DDBJ whole genome shotgun (WGS) entry which is preliminary data.</text>
</comment>
<gene>
    <name evidence="1" type="ORF">JG687_00012955</name>
</gene>
<accession>A0A8T1U408</accession>
<dbReference type="Proteomes" id="UP000688947">
    <property type="component" value="Unassembled WGS sequence"/>
</dbReference>
<dbReference type="VEuPathDB" id="FungiDB:PC110_g17507"/>
<evidence type="ECO:0000313" key="2">
    <source>
        <dbReference type="Proteomes" id="UP000688947"/>
    </source>
</evidence>
<evidence type="ECO:0000313" key="1">
    <source>
        <dbReference type="EMBL" id="KAG6952517.1"/>
    </source>
</evidence>